<evidence type="ECO:0000313" key="15">
    <source>
        <dbReference type="Proteomes" id="UP001344447"/>
    </source>
</evidence>
<dbReference type="Pfam" id="PF00122">
    <property type="entry name" value="E1-E2_ATPase"/>
    <property type="match status" value="1"/>
</dbReference>
<feature type="transmembrane region" description="Helical" evidence="12">
    <location>
        <begin position="1141"/>
        <end position="1166"/>
    </location>
</feature>
<keyword evidence="6" id="KW-0067">ATP-binding</keyword>
<dbReference type="InterPro" id="IPR044492">
    <property type="entry name" value="P_typ_ATPase_HD_dom"/>
</dbReference>
<evidence type="ECO:0000313" key="14">
    <source>
        <dbReference type="EMBL" id="KAK5582100.1"/>
    </source>
</evidence>
<dbReference type="Gene3D" id="3.40.50.1000">
    <property type="entry name" value="HAD superfamily/HAD-like"/>
    <property type="match status" value="1"/>
</dbReference>
<dbReference type="GO" id="GO:0005524">
    <property type="term" value="F:ATP binding"/>
    <property type="evidence" value="ECO:0007669"/>
    <property type="project" value="UniProtKB-KW"/>
</dbReference>
<dbReference type="SUPFAM" id="SSF81660">
    <property type="entry name" value="Metal cation-transporting ATPase, ATP-binding domain N"/>
    <property type="match status" value="1"/>
</dbReference>
<dbReference type="PANTHER" id="PTHR45630:SF7">
    <property type="entry name" value="ENDOPLASMIC RETICULUM TRANSMEMBRANE HELIX TRANSLOCASE"/>
    <property type="match status" value="1"/>
</dbReference>
<evidence type="ECO:0000256" key="1">
    <source>
        <dbReference type="ARBA" id="ARBA00004141"/>
    </source>
</evidence>
<gene>
    <name evidence="14" type="ORF">RB653_003683</name>
</gene>
<dbReference type="FunFam" id="2.70.150.10:FF:000027">
    <property type="entry name" value="Cation-transporting ATPase"/>
    <property type="match status" value="1"/>
</dbReference>
<feature type="domain" description="P-type ATPase A" evidence="13">
    <location>
        <begin position="337"/>
        <end position="463"/>
    </location>
</feature>
<evidence type="ECO:0000256" key="3">
    <source>
        <dbReference type="ARBA" id="ARBA00022692"/>
    </source>
</evidence>
<feature type="transmembrane region" description="Helical" evidence="12">
    <location>
        <begin position="99"/>
        <end position="119"/>
    </location>
</feature>
<feature type="region of interest" description="Disordered" evidence="11">
    <location>
        <begin position="844"/>
        <end position="876"/>
    </location>
</feature>
<keyword evidence="5" id="KW-0547">Nucleotide-binding</keyword>
<evidence type="ECO:0000256" key="2">
    <source>
        <dbReference type="ARBA" id="ARBA00006000"/>
    </source>
</evidence>
<dbReference type="InterPro" id="IPR023299">
    <property type="entry name" value="ATPase_P-typ_cyto_dom_N"/>
</dbReference>
<keyword evidence="15" id="KW-1185">Reference proteome</keyword>
<keyword evidence="8" id="KW-1278">Translocase</keyword>
<keyword evidence="9 12" id="KW-1133">Transmembrane helix</keyword>
<dbReference type="PANTHER" id="PTHR45630">
    <property type="entry name" value="CATION-TRANSPORTING ATPASE-RELATED"/>
    <property type="match status" value="1"/>
</dbReference>
<dbReference type="EMBL" id="JAVFKY010000001">
    <property type="protein sequence ID" value="KAK5582100.1"/>
    <property type="molecule type" value="Genomic_DNA"/>
</dbReference>
<dbReference type="SUPFAM" id="SSF81653">
    <property type="entry name" value="Calcium ATPase, transduction domain A"/>
    <property type="match status" value="1"/>
</dbReference>
<dbReference type="InterPro" id="IPR018303">
    <property type="entry name" value="ATPase_P-typ_P_site"/>
</dbReference>
<dbReference type="PROSITE" id="PS00154">
    <property type="entry name" value="ATPASE_E1_E2"/>
    <property type="match status" value="1"/>
</dbReference>
<dbReference type="SUPFAM" id="SSF81665">
    <property type="entry name" value="Calcium ATPase, transmembrane domain M"/>
    <property type="match status" value="1"/>
</dbReference>
<keyword evidence="3 12" id="KW-0812">Transmembrane</keyword>
<dbReference type="GO" id="GO:0016887">
    <property type="term" value="F:ATP hydrolysis activity"/>
    <property type="evidence" value="ECO:0007669"/>
    <property type="project" value="InterPro"/>
</dbReference>
<feature type="compositionally biased region" description="Polar residues" evidence="11">
    <location>
        <begin position="74"/>
        <end position="88"/>
    </location>
</feature>
<dbReference type="SUPFAM" id="SSF56784">
    <property type="entry name" value="HAD-like"/>
    <property type="match status" value="1"/>
</dbReference>
<feature type="region of interest" description="Disordered" evidence="11">
    <location>
        <begin position="168"/>
        <end position="189"/>
    </location>
</feature>
<dbReference type="SFLD" id="SFLDG00002">
    <property type="entry name" value="C1.7:_P-type_atpase_like"/>
    <property type="match status" value="1"/>
</dbReference>
<feature type="compositionally biased region" description="Low complexity" evidence="11">
    <location>
        <begin position="63"/>
        <end position="72"/>
    </location>
</feature>
<dbReference type="GO" id="GO:0005789">
    <property type="term" value="C:endoplasmic reticulum membrane"/>
    <property type="evidence" value="ECO:0007669"/>
    <property type="project" value="TreeGrafter"/>
</dbReference>
<feature type="region of interest" description="Disordered" evidence="11">
    <location>
        <begin position="597"/>
        <end position="624"/>
    </location>
</feature>
<dbReference type="InterPro" id="IPR036412">
    <property type="entry name" value="HAD-like_sf"/>
</dbReference>
<evidence type="ECO:0000256" key="4">
    <source>
        <dbReference type="ARBA" id="ARBA00022723"/>
    </source>
</evidence>
<dbReference type="Proteomes" id="UP001344447">
    <property type="component" value="Unassembled WGS sequence"/>
</dbReference>
<evidence type="ECO:0000256" key="11">
    <source>
        <dbReference type="SAM" id="MobiDB-lite"/>
    </source>
</evidence>
<dbReference type="NCBIfam" id="TIGR01657">
    <property type="entry name" value="P-ATPase-V"/>
    <property type="match status" value="1"/>
</dbReference>
<comment type="subcellular location">
    <subcellularLocation>
        <location evidence="1">Membrane</location>
        <topology evidence="1">Multi-pass membrane protein</topology>
    </subcellularLocation>
</comment>
<protein>
    <recommendedName>
        <fullName evidence="13">P-type ATPase A domain-containing protein</fullName>
    </recommendedName>
</protein>
<feature type="transmembrane region" description="Helical" evidence="12">
    <location>
        <begin position="479"/>
        <end position="498"/>
    </location>
</feature>
<reference evidence="14 15" key="1">
    <citation type="submission" date="2023-11" db="EMBL/GenBank/DDBJ databases">
        <title>Dfirmibasis_genome.</title>
        <authorList>
            <person name="Edelbroek B."/>
            <person name="Kjellin J."/>
            <person name="Jerlstrom-Hultqvist J."/>
            <person name="Soderbom F."/>
        </authorList>
    </citation>
    <scope>NUCLEOTIDE SEQUENCE [LARGE SCALE GENOMIC DNA]</scope>
    <source>
        <strain evidence="14 15">TNS-C-14</strain>
    </source>
</reference>
<dbReference type="InterPro" id="IPR006544">
    <property type="entry name" value="P-type_TPase_V"/>
</dbReference>
<evidence type="ECO:0000256" key="6">
    <source>
        <dbReference type="ARBA" id="ARBA00022840"/>
    </source>
</evidence>
<feature type="transmembrane region" description="Helical" evidence="12">
    <location>
        <begin position="1110"/>
        <end position="1129"/>
    </location>
</feature>
<dbReference type="SFLD" id="SFLDS00003">
    <property type="entry name" value="Haloacid_Dehalogenase"/>
    <property type="match status" value="1"/>
</dbReference>
<dbReference type="InterPro" id="IPR001757">
    <property type="entry name" value="P_typ_ATPase"/>
</dbReference>
<dbReference type="Gene3D" id="3.40.1110.10">
    <property type="entry name" value="Calcium-transporting ATPase, cytoplasmic domain N"/>
    <property type="match status" value="1"/>
</dbReference>
<dbReference type="InterPro" id="IPR023214">
    <property type="entry name" value="HAD_sf"/>
</dbReference>
<comment type="similarity">
    <text evidence="2">Belongs to the cation transport ATPase (P-type) (TC 3.A.3) family. Type V subfamily.</text>
</comment>
<organism evidence="14 15">
    <name type="scientific">Dictyostelium firmibasis</name>
    <dbReference type="NCBI Taxonomy" id="79012"/>
    <lineage>
        <taxon>Eukaryota</taxon>
        <taxon>Amoebozoa</taxon>
        <taxon>Evosea</taxon>
        <taxon>Eumycetozoa</taxon>
        <taxon>Dictyostelia</taxon>
        <taxon>Dictyosteliales</taxon>
        <taxon>Dictyosteliaceae</taxon>
        <taxon>Dictyostelium</taxon>
    </lineage>
</organism>
<name>A0AAN7U4Z8_9MYCE</name>
<dbReference type="GO" id="GO:0006874">
    <property type="term" value="P:intracellular calcium ion homeostasis"/>
    <property type="evidence" value="ECO:0007669"/>
    <property type="project" value="TreeGrafter"/>
</dbReference>
<evidence type="ECO:0000256" key="8">
    <source>
        <dbReference type="ARBA" id="ARBA00022967"/>
    </source>
</evidence>
<dbReference type="NCBIfam" id="TIGR01494">
    <property type="entry name" value="ATPase_P-type"/>
    <property type="match status" value="2"/>
</dbReference>
<proteinExistence type="inferred from homology"/>
<evidence type="ECO:0000256" key="12">
    <source>
        <dbReference type="SAM" id="Phobius"/>
    </source>
</evidence>
<feature type="transmembrane region" description="Helical" evidence="12">
    <location>
        <begin position="1186"/>
        <end position="1209"/>
    </location>
</feature>
<feature type="transmembrane region" description="Helical" evidence="12">
    <location>
        <begin position="1258"/>
        <end position="1276"/>
    </location>
</feature>
<feature type="transmembrane region" description="Helical" evidence="12">
    <location>
        <begin position="1221"/>
        <end position="1238"/>
    </location>
</feature>
<dbReference type="FunFam" id="3.40.1110.10:FF:000128">
    <property type="entry name" value="Cation-transporting ATPase"/>
    <property type="match status" value="1"/>
</dbReference>
<dbReference type="Pfam" id="PF13246">
    <property type="entry name" value="Cation_ATPase"/>
    <property type="match status" value="1"/>
</dbReference>
<evidence type="ECO:0000259" key="13">
    <source>
        <dbReference type="Pfam" id="PF00122"/>
    </source>
</evidence>
<dbReference type="InterPro" id="IPR023298">
    <property type="entry name" value="ATPase_P-typ_TM_dom_sf"/>
</dbReference>
<evidence type="ECO:0000256" key="7">
    <source>
        <dbReference type="ARBA" id="ARBA00022842"/>
    </source>
</evidence>
<dbReference type="SFLD" id="SFLDF00027">
    <property type="entry name" value="p-type_atpase"/>
    <property type="match status" value="1"/>
</dbReference>
<feature type="region of interest" description="Disordered" evidence="11">
    <location>
        <begin position="63"/>
        <end position="89"/>
    </location>
</feature>
<dbReference type="Gene3D" id="2.70.150.10">
    <property type="entry name" value="Calcium-transporting ATPase, cytoplasmic transduction domain A"/>
    <property type="match status" value="1"/>
</dbReference>
<keyword evidence="10 12" id="KW-0472">Membrane</keyword>
<feature type="transmembrane region" description="Helical" evidence="12">
    <location>
        <begin position="21"/>
        <end position="40"/>
    </location>
</feature>
<comment type="caution">
    <text evidence="14">The sequence shown here is derived from an EMBL/GenBank/DDBJ whole genome shotgun (WGS) entry which is preliminary data.</text>
</comment>
<dbReference type="InterPro" id="IPR008250">
    <property type="entry name" value="ATPase_P-typ_transduc_dom_A_sf"/>
</dbReference>
<feature type="transmembrane region" description="Helical" evidence="12">
    <location>
        <begin position="510"/>
        <end position="526"/>
    </location>
</feature>
<keyword evidence="4" id="KW-0479">Metal-binding</keyword>
<feature type="compositionally biased region" description="Low complexity" evidence="11">
    <location>
        <begin position="844"/>
        <end position="874"/>
    </location>
</feature>
<feature type="transmembrane region" description="Helical" evidence="12">
    <location>
        <begin position="1081"/>
        <end position="1098"/>
    </location>
</feature>
<dbReference type="GO" id="GO:0019829">
    <property type="term" value="F:ATPase-coupled monoatomic cation transmembrane transporter activity"/>
    <property type="evidence" value="ECO:0007669"/>
    <property type="project" value="TreeGrafter"/>
</dbReference>
<keyword evidence="7" id="KW-0460">Magnesium</keyword>
<sequence length="1286" mass="144854">MNVDNSKGTKSIQLYRIKPSFLHLNVIPFIIIYIYLFYLYSTTPIELIINDNNNNNNNNDTSIINSNTTLSDGDVSNNNSTDISSSGEINKENENQVEFNLHIFLICSTMALHFISYLFNHWSIDYKCFVTMKKVDNIKFATHAKVTPGKHMGIKQLCPISRHLHRAPSSISSASSPSSSSSGNTGTISTKHLSEKEFKDLQYSIEFQKRKLVYNPDKKQFEKIKFHVPLESEELLNQARSYETDEQIELATMKYGLNRFDIPIPTFLALYKEQAIAPFFVFQVFCVLLWCLEEYVFYCLFSLFMLLVFEATVVKSRLSNLNSLRNMSSKPTFPIYVYRLNQWKQINTTDILPGDIVSIGRGTSEATSTLPCDMILLSGGCVVNEAMLTGESTPHHKESIRDRKSTKPLDLKNEKIHILYGGTTIVQHTPSEKLLRISKPPDRGSIAYAYKTGFNTNQGRLMRTIWFSSERVTANNKESFLFILFLLTFAIAASAYLFNKGIRENNRSKYKLLLNCIMVITSVVPPELPMELSLAVNNSLISLIKLGIYCTEPFRIPFAGKVDVCCFDKTGTLTTDDLVLQGIANCPKKFLINNKDHENIDEGNDNEINNTKTTEGEESSSSSFVQPSELGDVIQFILAGCHSLVLIDNKLVGDPMEMAGLKSIPYTCKVDKITHQKRGISIDVVHRYHFSSELKRMTTICNVIYTSNFQTNAYAFSKGAPEIMKPFYNEKSLPENYDQCFKSYSRQGSRVLALGYKRLESGLNSSQYKSMERESIESNLEFAGFIIFDCPLKPDSKESIEMLMNSAHRIVMITGDNSLTACHVGKQLSFVQDNKQTLILQLKNNNNNNNNNNENNDNKNNNKNNKNNNNNNNNLEGEWISVDESISIPLEKGKENHLVELDKEYNLCIGGNSLDLVIGDNILEKELYLVKVFARVSPEQKQMILTNFKVNGHYTLMAGDGTNDVGALKQAHVGIAILNKGEFKPPPEINLREIFNQAKQRQMQEQLRRNGDPRAAAELAQKQAADLAQRMQQENEIQMVKLGDASIAAPFTSKSSAVKPITHIIRQGRCTLVTTFQMYKILALNSLITAYGLSVLYLDGVKLGDTQATISGMLIAVCFLFISTSKPLMKLANKRPNPNLFSAYMMCSILLQFALHLICIIFIVHQSQLRIGTNRPDPDSPFAPNLLNSAVFLMSNAMQVATFAVNYKGHPFMQSLSENKPLLYALSFVWGLGLLLATEIIPPLNSMLELVEFPDSTFRFYMVGAIILDLVGAWFIEKLCSLLLKN</sequence>
<accession>A0AAN7U4Z8</accession>
<dbReference type="GO" id="GO:0015662">
    <property type="term" value="F:P-type ion transporter activity"/>
    <property type="evidence" value="ECO:0007669"/>
    <property type="project" value="TreeGrafter"/>
</dbReference>
<dbReference type="GO" id="GO:0046872">
    <property type="term" value="F:metal ion binding"/>
    <property type="evidence" value="ECO:0007669"/>
    <property type="project" value="UniProtKB-KW"/>
</dbReference>
<evidence type="ECO:0000256" key="10">
    <source>
        <dbReference type="ARBA" id="ARBA00023136"/>
    </source>
</evidence>
<dbReference type="PRINTS" id="PR00119">
    <property type="entry name" value="CATATPASE"/>
</dbReference>
<evidence type="ECO:0000256" key="9">
    <source>
        <dbReference type="ARBA" id="ARBA00022989"/>
    </source>
</evidence>
<feature type="transmembrane region" description="Helical" evidence="12">
    <location>
        <begin position="280"/>
        <end position="309"/>
    </location>
</feature>
<dbReference type="InterPro" id="IPR059000">
    <property type="entry name" value="ATPase_P-type_domA"/>
</dbReference>
<evidence type="ECO:0000256" key="5">
    <source>
        <dbReference type="ARBA" id="ARBA00022741"/>
    </source>
</evidence>